<evidence type="ECO:0000313" key="1">
    <source>
        <dbReference type="EMBL" id="KAI3376377.1"/>
    </source>
</evidence>
<comment type="caution">
    <text evidence="1">The sequence shown here is derived from an EMBL/GenBank/DDBJ whole genome shotgun (WGS) entry which is preliminary data.</text>
</comment>
<name>A0ACB8X7U0_9TELE</name>
<dbReference type="Proteomes" id="UP000831701">
    <property type="component" value="Chromosome 2"/>
</dbReference>
<proteinExistence type="predicted"/>
<sequence length="252" mass="27578">MLSVAGVGELFPGILITPRGARWPPMLGAQQEMSSGGEPPTAATESGKLLSPRREGKIEDAQSLSLLCTLKASNSPPTQVLSPLTFTSSLDSVGVYAPDLTDISLTLLSAPVSTAGDTSQIPFTSNVLRRLQRRISQNPKMNGGDDNLVNKSELRSVFILCLIHCAHCPLCVLCKLSCTWSISSAAPPVDPAQWPSFLSDSDRTDQVLREPLPIKDSFLFPKRHDSRSCHHHYKYRHLVNGEKVKRQLAYIF</sequence>
<keyword evidence="2" id="KW-1185">Reference proteome</keyword>
<gene>
    <name evidence="1" type="ORF">L3Q82_016859</name>
</gene>
<reference evidence="1" key="1">
    <citation type="submission" date="2022-04" db="EMBL/GenBank/DDBJ databases">
        <title>Jade perch genome.</title>
        <authorList>
            <person name="Chao B."/>
        </authorList>
    </citation>
    <scope>NUCLEOTIDE SEQUENCE</scope>
    <source>
        <strain evidence="1">CB-2022</strain>
    </source>
</reference>
<organism evidence="1 2">
    <name type="scientific">Scortum barcoo</name>
    <name type="common">barcoo grunter</name>
    <dbReference type="NCBI Taxonomy" id="214431"/>
    <lineage>
        <taxon>Eukaryota</taxon>
        <taxon>Metazoa</taxon>
        <taxon>Chordata</taxon>
        <taxon>Craniata</taxon>
        <taxon>Vertebrata</taxon>
        <taxon>Euteleostomi</taxon>
        <taxon>Actinopterygii</taxon>
        <taxon>Neopterygii</taxon>
        <taxon>Teleostei</taxon>
        <taxon>Neoteleostei</taxon>
        <taxon>Acanthomorphata</taxon>
        <taxon>Eupercaria</taxon>
        <taxon>Centrarchiformes</taxon>
        <taxon>Terapontoidei</taxon>
        <taxon>Terapontidae</taxon>
        <taxon>Scortum</taxon>
    </lineage>
</organism>
<dbReference type="EMBL" id="CM041532">
    <property type="protein sequence ID" value="KAI3376377.1"/>
    <property type="molecule type" value="Genomic_DNA"/>
</dbReference>
<evidence type="ECO:0000313" key="2">
    <source>
        <dbReference type="Proteomes" id="UP000831701"/>
    </source>
</evidence>
<protein>
    <submittedName>
        <fullName evidence="1">Uncharacterized protein</fullName>
    </submittedName>
</protein>
<accession>A0ACB8X7U0</accession>